<sequence>MSRPRGAAALLVLVVLVALTAGGLAPSSARAAKGWTQDGLWDFVDRRQAQIEPRWQAGRGTYLPVGNDDDVRLDANMLAVHAAAARSRHQGASRHDDRVVALADVLTRAPAFLTPPASRNGGQAHIPGWSSSTSSPGAQHVAIDPQVASALASAWEVREAVGMPDELADRIVERIRSVADSAFYRYPAMLLNQFNWQGDMAMAAFKVSGDPQYLEQYRLQLTRFVQGTRAPLTEGRTAFLNAGLGLIYSPRAAGSLGPALLSSSEYENLILSGLRHYDLAVAAGMAPLSPDDEERLRLWGQRTLYGDWTHAGTLNWDTSLGTRRWHLTRYWAFALQGVETLATSTRLSGSAPQTAWATWIAQRALEIYDVFAGRQRTGLLETGLWGVVGRDAAAEADPIFTAARFASHAARLAQLGLGARADVLPPGWFAWDPDAGRLAVSTKRYSTGVLLRHPTDDIGGIELSRLFGAAGDPVSGTGGSARSAFGLDLAVRGRVVLDSEPGRNLRQAGTQELRVTLGGGRPLRGTFTEGLRAYGTSKGAAGTIRVDQRFDQDGVDVLRSVKALEDADAIVRLPAWGSTARVTAVLADGSTVRLASKPIPAEGVQGLLVDARRGGYRVGLCRLPAGARLRLASVAPLSTSTSTRRVAQVLFPVPAGASRRIDVRLAPTIARPLAEDLCG</sequence>
<name>A0A6J7FUB4_9ZZZZ</name>
<organism evidence="2">
    <name type="scientific">freshwater metagenome</name>
    <dbReference type="NCBI Taxonomy" id="449393"/>
    <lineage>
        <taxon>unclassified sequences</taxon>
        <taxon>metagenomes</taxon>
        <taxon>ecological metagenomes</taxon>
    </lineage>
</organism>
<evidence type="ECO:0000256" key="1">
    <source>
        <dbReference type="SAM" id="MobiDB-lite"/>
    </source>
</evidence>
<protein>
    <submittedName>
        <fullName evidence="2">Unannotated protein</fullName>
    </submittedName>
</protein>
<gene>
    <name evidence="2" type="ORF">UFOPK3564_00484</name>
</gene>
<accession>A0A6J7FUB4</accession>
<dbReference type="EMBL" id="CAFBMK010000016">
    <property type="protein sequence ID" value="CAB4899442.1"/>
    <property type="molecule type" value="Genomic_DNA"/>
</dbReference>
<reference evidence="2" key="1">
    <citation type="submission" date="2020-05" db="EMBL/GenBank/DDBJ databases">
        <authorList>
            <person name="Chiriac C."/>
            <person name="Salcher M."/>
            <person name="Ghai R."/>
            <person name="Kavagutti S V."/>
        </authorList>
    </citation>
    <scope>NUCLEOTIDE SEQUENCE</scope>
</reference>
<feature type="region of interest" description="Disordered" evidence="1">
    <location>
        <begin position="114"/>
        <end position="139"/>
    </location>
</feature>
<dbReference type="AlphaFoldDB" id="A0A6J7FUB4"/>
<proteinExistence type="predicted"/>
<evidence type="ECO:0000313" key="2">
    <source>
        <dbReference type="EMBL" id="CAB4899442.1"/>
    </source>
</evidence>